<reference evidence="1 2" key="1">
    <citation type="submission" date="2018-08" db="EMBL/GenBank/DDBJ databases">
        <title>Draft genome of the lignicolous fungus Coniochaeta pulveracea.</title>
        <authorList>
            <person name="Borstlap C.J."/>
            <person name="De Witt R.N."/>
            <person name="Botha A."/>
            <person name="Volschenk H."/>
        </authorList>
    </citation>
    <scope>NUCLEOTIDE SEQUENCE [LARGE SCALE GENOMIC DNA]</scope>
    <source>
        <strain evidence="1 2">CAB683</strain>
    </source>
</reference>
<organism evidence="1 2">
    <name type="scientific">Coniochaeta pulveracea</name>
    <dbReference type="NCBI Taxonomy" id="177199"/>
    <lineage>
        <taxon>Eukaryota</taxon>
        <taxon>Fungi</taxon>
        <taxon>Dikarya</taxon>
        <taxon>Ascomycota</taxon>
        <taxon>Pezizomycotina</taxon>
        <taxon>Sordariomycetes</taxon>
        <taxon>Sordariomycetidae</taxon>
        <taxon>Coniochaetales</taxon>
        <taxon>Coniochaetaceae</taxon>
        <taxon>Coniochaeta</taxon>
    </lineage>
</organism>
<dbReference type="AlphaFoldDB" id="A0A420YBE6"/>
<dbReference type="Proteomes" id="UP000275385">
    <property type="component" value="Unassembled WGS sequence"/>
</dbReference>
<comment type="caution">
    <text evidence="1">The sequence shown here is derived from an EMBL/GenBank/DDBJ whole genome shotgun (WGS) entry which is preliminary data.</text>
</comment>
<protein>
    <submittedName>
        <fullName evidence="1">Uncharacterized protein</fullName>
    </submittedName>
</protein>
<accession>A0A420YBE6</accession>
<dbReference type="EMBL" id="QVQW01000023">
    <property type="protein sequence ID" value="RKU45196.1"/>
    <property type="molecule type" value="Genomic_DNA"/>
</dbReference>
<keyword evidence="2" id="KW-1185">Reference proteome</keyword>
<evidence type="ECO:0000313" key="1">
    <source>
        <dbReference type="EMBL" id="RKU45196.1"/>
    </source>
</evidence>
<name>A0A420YBE6_9PEZI</name>
<proteinExistence type="predicted"/>
<evidence type="ECO:0000313" key="2">
    <source>
        <dbReference type="Proteomes" id="UP000275385"/>
    </source>
</evidence>
<gene>
    <name evidence="1" type="ORF">DL546_007912</name>
</gene>
<sequence length="106" mass="12486">MIYSLVRQNRRQTTRAVDLNTGRARAKSQSNLIASRLRRTERQTIRESVDLPPNSHVLIGAQPTYINPFRLPHHTEYRWVQKAWRMNVCKEPMRKTTQEHAPPTLL</sequence>